<comment type="caution">
    <text evidence="3">The sequence shown here is derived from an EMBL/GenBank/DDBJ whole genome shotgun (WGS) entry which is preliminary data.</text>
</comment>
<dbReference type="InterPro" id="IPR006015">
    <property type="entry name" value="Universal_stress_UspA"/>
</dbReference>
<dbReference type="Pfam" id="PF00582">
    <property type="entry name" value="Usp"/>
    <property type="match status" value="2"/>
</dbReference>
<dbReference type="Gene3D" id="3.40.50.620">
    <property type="entry name" value="HUPs"/>
    <property type="match status" value="2"/>
</dbReference>
<sequence>MGAPVVVGYDASEQAGAALRWAAREARARGVTLRVVYVRDAHDLDVAVHPHGTTLGERGDAGAWPVVEEAAALARDVAPGLQAEAAVEYAPPATALVEMSRDAGALVLGASRHGGLYEAVHATVVTQATAHAHCPVVVVPAVEEVDLAPDAPVVVGYDGSTPATLALDAGTESAWLLGRPLRVVVVWRPGAAEWVASRGPSEHEAHDVTEADAGVLVERALDRISERLGELGAAPGAVEVAGVVHEGQVARVLHRESEAAERLVVGTRGRGGFAAMLLGSATHTLMRTAQCPVLVVRAAASGM</sequence>
<proteinExistence type="inferred from homology"/>
<comment type="similarity">
    <text evidence="1">Belongs to the universal stress protein A family.</text>
</comment>
<evidence type="ECO:0000313" key="3">
    <source>
        <dbReference type="EMBL" id="MCA5893480.1"/>
    </source>
</evidence>
<feature type="domain" description="UspA" evidence="2">
    <location>
        <begin position="153"/>
        <end position="297"/>
    </location>
</feature>
<organism evidence="3 4">
    <name type="scientific">Isoptericola luteus</name>
    <dbReference type="NCBI Taxonomy" id="2879484"/>
    <lineage>
        <taxon>Bacteria</taxon>
        <taxon>Bacillati</taxon>
        <taxon>Actinomycetota</taxon>
        <taxon>Actinomycetes</taxon>
        <taxon>Micrococcales</taxon>
        <taxon>Promicromonosporaceae</taxon>
        <taxon>Isoptericola</taxon>
    </lineage>
</organism>
<dbReference type="InterPro" id="IPR006016">
    <property type="entry name" value="UspA"/>
</dbReference>
<dbReference type="Proteomes" id="UP001319870">
    <property type="component" value="Unassembled WGS sequence"/>
</dbReference>
<feature type="domain" description="UspA" evidence="2">
    <location>
        <begin position="4"/>
        <end position="140"/>
    </location>
</feature>
<name>A0ABS7ZI51_9MICO</name>
<gene>
    <name evidence="3" type="ORF">LEP48_08960</name>
</gene>
<dbReference type="PANTHER" id="PTHR46268">
    <property type="entry name" value="STRESS RESPONSE PROTEIN NHAX"/>
    <property type="match status" value="1"/>
</dbReference>
<protein>
    <submittedName>
        <fullName evidence="3">Universal stress protein</fullName>
    </submittedName>
</protein>
<evidence type="ECO:0000259" key="2">
    <source>
        <dbReference type="Pfam" id="PF00582"/>
    </source>
</evidence>
<evidence type="ECO:0000256" key="1">
    <source>
        <dbReference type="ARBA" id="ARBA00008791"/>
    </source>
</evidence>
<evidence type="ECO:0000313" key="4">
    <source>
        <dbReference type="Proteomes" id="UP001319870"/>
    </source>
</evidence>
<keyword evidence="4" id="KW-1185">Reference proteome</keyword>
<reference evidence="3 4" key="1">
    <citation type="submission" date="2021-09" db="EMBL/GenBank/DDBJ databases">
        <title>Isoptericola luteus sp. nov., a novel bacterium isolated from Harbin, the capital city of Heilongjiang province.</title>
        <authorList>
            <person name="Li J."/>
        </authorList>
    </citation>
    <scope>NUCLEOTIDE SEQUENCE [LARGE SCALE GENOMIC DNA]</scope>
    <source>
        <strain evidence="3 4">NEAU-Y5</strain>
    </source>
</reference>
<dbReference type="SUPFAM" id="SSF52402">
    <property type="entry name" value="Adenine nucleotide alpha hydrolases-like"/>
    <property type="match status" value="2"/>
</dbReference>
<dbReference type="InterPro" id="IPR014729">
    <property type="entry name" value="Rossmann-like_a/b/a_fold"/>
</dbReference>
<dbReference type="PANTHER" id="PTHR46268:SF6">
    <property type="entry name" value="UNIVERSAL STRESS PROTEIN UP12"/>
    <property type="match status" value="1"/>
</dbReference>
<dbReference type="EMBL" id="JAIXCQ010000005">
    <property type="protein sequence ID" value="MCA5893480.1"/>
    <property type="molecule type" value="Genomic_DNA"/>
</dbReference>
<dbReference type="RefSeq" id="WP_225565250.1">
    <property type="nucleotide sequence ID" value="NZ_JAIXCQ010000005.1"/>
</dbReference>
<dbReference type="PRINTS" id="PR01438">
    <property type="entry name" value="UNVRSLSTRESS"/>
</dbReference>
<accession>A0ABS7ZI51</accession>